<accession>A0A6H3GRQ1</accession>
<comment type="caution">
    <text evidence="2">The sequence shown here is derived from an EMBL/GenBank/DDBJ whole genome shotgun (WGS) entry which is preliminary data.</text>
</comment>
<dbReference type="EMBL" id="WERV01000003">
    <property type="protein sequence ID" value="MDV7714980.1"/>
    <property type="molecule type" value="Genomic_DNA"/>
</dbReference>
<dbReference type="AlphaFoldDB" id="A0A6H3GRQ1"/>
<evidence type="ECO:0000313" key="2">
    <source>
        <dbReference type="EMBL" id="OIM22122.1"/>
    </source>
</evidence>
<reference evidence="1" key="2">
    <citation type="submission" date="2019-10" db="EMBL/GenBank/DDBJ databases">
        <title>Malate fermentation in French cider.</title>
        <authorList>
            <person name="Cousin F.J."/>
            <person name="Medina Fernandez S."/>
            <person name="Misery B."/>
            <person name="Laplace J.-M."/>
            <person name="Cretenet M."/>
        </authorList>
    </citation>
    <scope>NUCLEOTIDE SEQUENCE</scope>
    <source>
        <strain evidence="1">UCMA15129</strain>
    </source>
</reference>
<protein>
    <recommendedName>
        <fullName evidence="4">Prephenate dehydratase</fullName>
    </recommendedName>
</protein>
<proteinExistence type="predicted"/>
<evidence type="ECO:0000313" key="1">
    <source>
        <dbReference type="EMBL" id="MDV7714980.1"/>
    </source>
</evidence>
<evidence type="ECO:0008006" key="4">
    <source>
        <dbReference type="Google" id="ProtNLM"/>
    </source>
</evidence>
<organism evidence="2 3">
    <name type="scientific">Oenococcus oeni</name>
    <name type="common">Leuconostoc oenos</name>
    <dbReference type="NCBI Taxonomy" id="1247"/>
    <lineage>
        <taxon>Bacteria</taxon>
        <taxon>Bacillati</taxon>
        <taxon>Bacillota</taxon>
        <taxon>Bacilli</taxon>
        <taxon>Lactobacillales</taxon>
        <taxon>Lactobacillaceae</taxon>
        <taxon>Oenococcus</taxon>
    </lineage>
</organism>
<dbReference type="EMBL" id="MLOK01000010">
    <property type="protein sequence ID" value="OIM22122.1"/>
    <property type="molecule type" value="Genomic_DNA"/>
</dbReference>
<name>A0A6H3GRQ1_OENOE</name>
<dbReference type="RefSeq" id="WP_002817409.1">
    <property type="nucleotide sequence ID" value="NZ_CP038451.1"/>
</dbReference>
<evidence type="ECO:0000313" key="3">
    <source>
        <dbReference type="Proteomes" id="UP000181728"/>
    </source>
</evidence>
<dbReference type="Proteomes" id="UP000181728">
    <property type="component" value="Unassembled WGS sequence"/>
</dbReference>
<sequence length="190" mass="22389">MERLIKIHTLGPKETDSCSAAYYFSQQRTGDGDISIILHDSFETIFRHLAEYCDDLLLLPVAFKSKKIHSDWADIHYRFLTELKLIDGFIYPLSDLALIENQEYSINQTFIHPATESLLNAYLNEKKQTTIVRFSSSKYSAYRDYRLKNARYVITNLKNVQFRKTEVIQKKYQVNMLWSVYKIQAKELIK</sequence>
<gene>
    <name evidence="2" type="ORF">ATX59_00795</name>
    <name evidence="1" type="ORF">GA838_04245</name>
</gene>
<dbReference type="Proteomes" id="UP001281024">
    <property type="component" value="Unassembled WGS sequence"/>
</dbReference>
<reference evidence="2 3" key="1">
    <citation type="journal article" date="2016" name="BMC Genomics">
        <title>Consensus pan-genome assembly of the specialised wine bacterium Oenococcus oeni.</title>
        <authorList>
            <person name="Sternes P.R."/>
            <person name="Borneman A.R."/>
        </authorList>
    </citation>
    <scope>NUCLEOTIDE SEQUENCE [LARGE SCALE GENOMIC DNA]</scope>
    <source>
        <strain evidence="2 3">AWRIB661</strain>
    </source>
</reference>